<dbReference type="Gene3D" id="3.40.190.10">
    <property type="entry name" value="Periplasmic binding protein-like II"/>
    <property type="match status" value="2"/>
</dbReference>
<dbReference type="InterPro" id="IPR036390">
    <property type="entry name" value="WH_DNA-bd_sf"/>
</dbReference>
<dbReference type="RefSeq" id="WP_127933804.1">
    <property type="nucleotide sequence ID" value="NZ_SAUN01000001.1"/>
</dbReference>
<keyword evidence="2" id="KW-0805">Transcription regulation</keyword>
<proteinExistence type="inferred from homology"/>
<evidence type="ECO:0000256" key="1">
    <source>
        <dbReference type="ARBA" id="ARBA00009437"/>
    </source>
</evidence>
<sequence>MPLPPETPDLDVLDLLVAVAETGSLGQAAQRHGISQPAASMRISTLERRLRLVLLERGPTGSRLTTAGAAVVTWALPVLDAARALVDGVTALHAEGTGRLRVAASMTIADHRVPGWLVALRARSPDVRVALQVGNSEHVAALVQGGSADLGFVEGPGVPRGLRSRVVESDELVAVVAPGHPWARRRGRLSMATLAGTPLIMREPGSGTRDAVWGVLSRVREPAPPAAELGSTAAIKAAVAAGEAPTVLSRLVVRGELEDGRLVAVPLDAEPALLRRWFRAVWRPEAPPSGAGAALLAIAVRR</sequence>
<dbReference type="EMBL" id="SAUN01000001">
    <property type="protein sequence ID" value="RVX41572.1"/>
    <property type="molecule type" value="Genomic_DNA"/>
</dbReference>
<gene>
    <name evidence="6" type="ORF">EDD27_4126</name>
</gene>
<accession>A0A438M787</accession>
<dbReference type="GO" id="GO:0003700">
    <property type="term" value="F:DNA-binding transcription factor activity"/>
    <property type="evidence" value="ECO:0007669"/>
    <property type="project" value="InterPro"/>
</dbReference>
<keyword evidence="4" id="KW-0804">Transcription</keyword>
<dbReference type="SUPFAM" id="SSF53850">
    <property type="entry name" value="Periplasmic binding protein-like II"/>
    <property type="match status" value="1"/>
</dbReference>
<protein>
    <submittedName>
        <fullName evidence="6">DNA-binding transcriptional LysR family regulator</fullName>
    </submittedName>
</protein>
<dbReference type="InterPro" id="IPR036388">
    <property type="entry name" value="WH-like_DNA-bd_sf"/>
</dbReference>
<dbReference type="Pfam" id="PF00126">
    <property type="entry name" value="HTH_1"/>
    <property type="match status" value="1"/>
</dbReference>
<evidence type="ECO:0000259" key="5">
    <source>
        <dbReference type="PROSITE" id="PS50931"/>
    </source>
</evidence>
<organism evidence="6 7">
    <name type="scientific">Nonomuraea polychroma</name>
    <dbReference type="NCBI Taxonomy" id="46176"/>
    <lineage>
        <taxon>Bacteria</taxon>
        <taxon>Bacillati</taxon>
        <taxon>Actinomycetota</taxon>
        <taxon>Actinomycetes</taxon>
        <taxon>Streptosporangiales</taxon>
        <taxon>Streptosporangiaceae</taxon>
        <taxon>Nonomuraea</taxon>
    </lineage>
</organism>
<comment type="caution">
    <text evidence="6">The sequence shown here is derived from an EMBL/GenBank/DDBJ whole genome shotgun (WGS) entry which is preliminary data.</text>
</comment>
<keyword evidence="3 6" id="KW-0238">DNA-binding</keyword>
<dbReference type="AlphaFoldDB" id="A0A438M787"/>
<dbReference type="Pfam" id="PF03466">
    <property type="entry name" value="LysR_substrate"/>
    <property type="match status" value="1"/>
</dbReference>
<dbReference type="GO" id="GO:0000976">
    <property type="term" value="F:transcription cis-regulatory region binding"/>
    <property type="evidence" value="ECO:0007669"/>
    <property type="project" value="TreeGrafter"/>
</dbReference>
<dbReference type="InterPro" id="IPR005119">
    <property type="entry name" value="LysR_subst-bd"/>
</dbReference>
<dbReference type="OrthoDB" id="9808620at2"/>
<evidence type="ECO:0000256" key="4">
    <source>
        <dbReference type="ARBA" id="ARBA00023163"/>
    </source>
</evidence>
<comment type="similarity">
    <text evidence="1">Belongs to the LysR transcriptional regulatory family.</text>
</comment>
<evidence type="ECO:0000256" key="3">
    <source>
        <dbReference type="ARBA" id="ARBA00023125"/>
    </source>
</evidence>
<dbReference type="InterPro" id="IPR000847">
    <property type="entry name" value="LysR_HTH_N"/>
</dbReference>
<dbReference type="PANTHER" id="PTHR30126">
    <property type="entry name" value="HTH-TYPE TRANSCRIPTIONAL REGULATOR"/>
    <property type="match status" value="1"/>
</dbReference>
<keyword evidence="7" id="KW-1185">Reference proteome</keyword>
<dbReference type="PROSITE" id="PS50931">
    <property type="entry name" value="HTH_LYSR"/>
    <property type="match status" value="1"/>
</dbReference>
<evidence type="ECO:0000313" key="7">
    <source>
        <dbReference type="Proteomes" id="UP000284824"/>
    </source>
</evidence>
<dbReference type="PANTHER" id="PTHR30126:SF39">
    <property type="entry name" value="HTH-TYPE TRANSCRIPTIONAL REGULATOR CYSL"/>
    <property type="match status" value="1"/>
</dbReference>
<evidence type="ECO:0000313" key="6">
    <source>
        <dbReference type="EMBL" id="RVX41572.1"/>
    </source>
</evidence>
<name>A0A438M787_9ACTN</name>
<feature type="domain" description="HTH lysR-type" evidence="5">
    <location>
        <begin position="8"/>
        <end position="65"/>
    </location>
</feature>
<evidence type="ECO:0000256" key="2">
    <source>
        <dbReference type="ARBA" id="ARBA00023015"/>
    </source>
</evidence>
<dbReference type="Proteomes" id="UP000284824">
    <property type="component" value="Unassembled WGS sequence"/>
</dbReference>
<dbReference type="SUPFAM" id="SSF46785">
    <property type="entry name" value="Winged helix' DNA-binding domain"/>
    <property type="match status" value="1"/>
</dbReference>
<dbReference type="Gene3D" id="1.10.10.10">
    <property type="entry name" value="Winged helix-like DNA-binding domain superfamily/Winged helix DNA-binding domain"/>
    <property type="match status" value="1"/>
</dbReference>
<reference evidence="6 7" key="1">
    <citation type="submission" date="2019-01" db="EMBL/GenBank/DDBJ databases">
        <title>Sequencing the genomes of 1000 actinobacteria strains.</title>
        <authorList>
            <person name="Klenk H.-P."/>
        </authorList>
    </citation>
    <scope>NUCLEOTIDE SEQUENCE [LARGE SCALE GENOMIC DNA]</scope>
    <source>
        <strain evidence="6 7">DSM 43925</strain>
    </source>
</reference>